<dbReference type="SUPFAM" id="SSF53850">
    <property type="entry name" value="Periplasmic binding protein-like II"/>
    <property type="match status" value="1"/>
</dbReference>
<dbReference type="InterPro" id="IPR036390">
    <property type="entry name" value="WH_DNA-bd_sf"/>
</dbReference>
<gene>
    <name evidence="6" type="ORF">G6N73_06560</name>
</gene>
<comment type="caution">
    <text evidence="6">The sequence shown here is derived from an EMBL/GenBank/DDBJ whole genome shotgun (WGS) entry which is preliminary data.</text>
</comment>
<dbReference type="InterPro" id="IPR000847">
    <property type="entry name" value="LysR_HTH_N"/>
</dbReference>
<dbReference type="Proteomes" id="UP001642900">
    <property type="component" value="Unassembled WGS sequence"/>
</dbReference>
<evidence type="ECO:0000256" key="2">
    <source>
        <dbReference type="ARBA" id="ARBA00023015"/>
    </source>
</evidence>
<dbReference type="InterPro" id="IPR005119">
    <property type="entry name" value="LysR_subst-bd"/>
</dbReference>
<dbReference type="GO" id="GO:0006351">
    <property type="term" value="P:DNA-templated transcription"/>
    <property type="evidence" value="ECO:0007669"/>
    <property type="project" value="TreeGrafter"/>
</dbReference>
<dbReference type="PANTHER" id="PTHR30537:SF71">
    <property type="entry name" value="TRANSCRIPTIONAL REGULATORY PROTEIN"/>
    <property type="match status" value="1"/>
</dbReference>
<evidence type="ECO:0000256" key="3">
    <source>
        <dbReference type="ARBA" id="ARBA00023125"/>
    </source>
</evidence>
<keyword evidence="7" id="KW-1185">Reference proteome</keyword>
<protein>
    <submittedName>
        <fullName evidence="6">LysR family transcriptional regulator</fullName>
    </submittedName>
</protein>
<dbReference type="EMBL" id="JAAKZF010000005">
    <property type="protein sequence ID" value="NGO50843.1"/>
    <property type="molecule type" value="Genomic_DNA"/>
</dbReference>
<keyword evidence="3" id="KW-0238">DNA-binding</keyword>
<evidence type="ECO:0000313" key="7">
    <source>
        <dbReference type="Proteomes" id="UP001642900"/>
    </source>
</evidence>
<dbReference type="PANTHER" id="PTHR30537">
    <property type="entry name" value="HTH-TYPE TRANSCRIPTIONAL REGULATOR"/>
    <property type="match status" value="1"/>
</dbReference>
<name>A0A6G4W9E4_9HYPH</name>
<comment type="similarity">
    <text evidence="1">Belongs to the LysR transcriptional regulatory family.</text>
</comment>
<dbReference type="InterPro" id="IPR036388">
    <property type="entry name" value="WH-like_DNA-bd_sf"/>
</dbReference>
<dbReference type="InterPro" id="IPR058163">
    <property type="entry name" value="LysR-type_TF_proteobact-type"/>
</dbReference>
<accession>A0A6G4W9E4</accession>
<evidence type="ECO:0000259" key="5">
    <source>
        <dbReference type="PROSITE" id="PS50931"/>
    </source>
</evidence>
<dbReference type="Gene3D" id="3.40.190.290">
    <property type="match status" value="1"/>
</dbReference>
<proteinExistence type="inferred from homology"/>
<reference evidence="6 7" key="1">
    <citation type="submission" date="2020-02" db="EMBL/GenBank/DDBJ databases">
        <title>Genome sequence of strain CCNWXJ40-4.</title>
        <authorList>
            <person name="Gao J."/>
            <person name="Sun J."/>
        </authorList>
    </citation>
    <scope>NUCLEOTIDE SEQUENCE [LARGE SCALE GENOMIC DNA]</scope>
    <source>
        <strain evidence="6 7">CCNWXJ 40-4</strain>
    </source>
</reference>
<evidence type="ECO:0000256" key="4">
    <source>
        <dbReference type="ARBA" id="ARBA00023163"/>
    </source>
</evidence>
<sequence>MARLEINRSGEMDVFVRVVELGGFSAAARAVRMTPSAVSKLIARLEGRLGARLVNRSTRKLQLTPEGSAFYDRATRILADMEEAERAAASGDRPVGRIRLNTNASFSTHILAPLLPEFLARYPDVSLDIVQTDAVIDLMEERMDVAVRAGPLKSSSLIARKLGATRMMIVGAPSYLARAGEPKTVADLEKHNRLGFCYLRSIEGWPLTSGGQMITLPTIGNIQTSDGEALRVMAVAGVGLARLAAFAVREDIRAGRLQPVLEDCNPGDLEEVHAVYLGQGGPLPARVRALLDFLAERAAPAFRG</sequence>
<dbReference type="PROSITE" id="PS50931">
    <property type="entry name" value="HTH_LYSR"/>
    <property type="match status" value="1"/>
</dbReference>
<dbReference type="AlphaFoldDB" id="A0A6G4W9E4"/>
<dbReference type="GO" id="GO:0043565">
    <property type="term" value="F:sequence-specific DNA binding"/>
    <property type="evidence" value="ECO:0007669"/>
    <property type="project" value="TreeGrafter"/>
</dbReference>
<dbReference type="Gene3D" id="1.10.10.10">
    <property type="entry name" value="Winged helix-like DNA-binding domain superfamily/Winged helix DNA-binding domain"/>
    <property type="match status" value="1"/>
</dbReference>
<dbReference type="GO" id="GO:0003700">
    <property type="term" value="F:DNA-binding transcription factor activity"/>
    <property type="evidence" value="ECO:0007669"/>
    <property type="project" value="InterPro"/>
</dbReference>
<evidence type="ECO:0000313" key="6">
    <source>
        <dbReference type="EMBL" id="NGO50843.1"/>
    </source>
</evidence>
<organism evidence="6 7">
    <name type="scientific">Allomesorhizobium camelthorni</name>
    <dbReference type="NCBI Taxonomy" id="475069"/>
    <lineage>
        <taxon>Bacteria</taxon>
        <taxon>Pseudomonadati</taxon>
        <taxon>Pseudomonadota</taxon>
        <taxon>Alphaproteobacteria</taxon>
        <taxon>Hyphomicrobiales</taxon>
        <taxon>Phyllobacteriaceae</taxon>
        <taxon>Allomesorhizobium</taxon>
    </lineage>
</organism>
<dbReference type="SUPFAM" id="SSF46785">
    <property type="entry name" value="Winged helix' DNA-binding domain"/>
    <property type="match status" value="1"/>
</dbReference>
<dbReference type="FunFam" id="1.10.10.10:FF:000001">
    <property type="entry name" value="LysR family transcriptional regulator"/>
    <property type="match status" value="1"/>
</dbReference>
<dbReference type="RefSeq" id="WP_165025007.1">
    <property type="nucleotide sequence ID" value="NZ_JAAKZF010000005.1"/>
</dbReference>
<dbReference type="Pfam" id="PF00126">
    <property type="entry name" value="HTH_1"/>
    <property type="match status" value="1"/>
</dbReference>
<keyword evidence="4" id="KW-0804">Transcription</keyword>
<feature type="domain" description="HTH lysR-type" evidence="5">
    <location>
        <begin position="14"/>
        <end position="64"/>
    </location>
</feature>
<keyword evidence="2" id="KW-0805">Transcription regulation</keyword>
<evidence type="ECO:0000256" key="1">
    <source>
        <dbReference type="ARBA" id="ARBA00009437"/>
    </source>
</evidence>
<dbReference type="Pfam" id="PF03466">
    <property type="entry name" value="LysR_substrate"/>
    <property type="match status" value="1"/>
</dbReference>